<sequence length="107" mass="12215">MSPPVVPFSAQNVKLVSSLYRRSLRTTRDWINRPDLYRLKALEIRNLFEANRAVEDPNKLKTILDDAESLLTSYAHPDPIIPPCRPGGTRFERNIPPRSDTMVPSDV</sequence>
<dbReference type="Proteomes" id="UP000094236">
    <property type="component" value="Unassembled WGS sequence"/>
</dbReference>
<evidence type="ECO:0000256" key="5">
    <source>
        <dbReference type="ARBA" id="ARBA00018684"/>
    </source>
</evidence>
<evidence type="ECO:0000256" key="14">
    <source>
        <dbReference type="ARBA" id="ARBA00030192"/>
    </source>
</evidence>
<keyword evidence="12" id="KW-0496">Mitochondrion</keyword>
<dbReference type="CDD" id="cd20263">
    <property type="entry name" value="Complex1_LYR_NDUFB9_LYRM3"/>
    <property type="match status" value="1"/>
</dbReference>
<evidence type="ECO:0000256" key="15">
    <source>
        <dbReference type="ARBA" id="ARBA00032528"/>
    </source>
</evidence>
<evidence type="ECO:0000256" key="2">
    <source>
        <dbReference type="ARBA" id="ARBA00004443"/>
    </source>
</evidence>
<keyword evidence="11" id="KW-0007">Acetylation</keyword>
<evidence type="ECO:0000256" key="11">
    <source>
        <dbReference type="ARBA" id="ARBA00022990"/>
    </source>
</evidence>
<keyword evidence="10" id="KW-0249">Electron transport</keyword>
<comment type="subunit">
    <text evidence="4">Mammalian complex I is composed of 45 different subunits.</text>
</comment>
<keyword evidence="19" id="KW-1185">Reference proteome</keyword>
<dbReference type="InterPro" id="IPR033034">
    <property type="entry name" value="NDUFB9"/>
</dbReference>
<dbReference type="STRING" id="669874.A0A1E4TXE5"/>
<evidence type="ECO:0000256" key="1">
    <source>
        <dbReference type="ARBA" id="ARBA00002920"/>
    </source>
</evidence>
<evidence type="ECO:0000256" key="4">
    <source>
        <dbReference type="ARBA" id="ARBA00011790"/>
    </source>
</evidence>
<keyword evidence="7" id="KW-0597">Phosphoprotein</keyword>
<evidence type="ECO:0000259" key="17">
    <source>
        <dbReference type="Pfam" id="PF05347"/>
    </source>
</evidence>
<evidence type="ECO:0000256" key="8">
    <source>
        <dbReference type="ARBA" id="ARBA00022660"/>
    </source>
</evidence>
<reference evidence="19" key="1">
    <citation type="submission" date="2016-05" db="EMBL/GenBank/DDBJ databases">
        <title>Comparative genomics of biotechnologically important yeasts.</title>
        <authorList>
            <consortium name="DOE Joint Genome Institute"/>
            <person name="Riley R."/>
            <person name="Haridas S."/>
            <person name="Wolfe K.H."/>
            <person name="Lopes M.R."/>
            <person name="Hittinger C.T."/>
            <person name="Goker M."/>
            <person name="Salamov A."/>
            <person name="Wisecaver J."/>
            <person name="Long T.M."/>
            <person name="Aerts A.L."/>
            <person name="Barry K."/>
            <person name="Choi C."/>
            <person name="Clum A."/>
            <person name="Coughlan A.Y."/>
            <person name="Deshpande S."/>
            <person name="Douglass A.P."/>
            <person name="Hanson S.J."/>
            <person name="Klenk H.-P."/>
            <person name="Labutti K."/>
            <person name="Lapidus A."/>
            <person name="Lindquist E."/>
            <person name="Lipzen A."/>
            <person name="Meier-Kolthoff J.P."/>
            <person name="Ohm R.A."/>
            <person name="Otillar R.P."/>
            <person name="Pangilinan J."/>
            <person name="Peng Y."/>
            <person name="Rokas A."/>
            <person name="Rosa C.A."/>
            <person name="Scheuner C."/>
            <person name="Sibirny A.A."/>
            <person name="Slot J.C."/>
            <person name="Stielow J.B."/>
            <person name="Sun H."/>
            <person name="Kurtzman C.P."/>
            <person name="Blackwell M."/>
            <person name="Grigoriev I.V."/>
            <person name="Jeffries T.W."/>
        </authorList>
    </citation>
    <scope>NUCLEOTIDE SEQUENCE [LARGE SCALE GENOMIC DNA]</scope>
    <source>
        <strain evidence="19">NRRL Y-2460</strain>
    </source>
</reference>
<dbReference type="PANTHER" id="PTHR12868">
    <property type="entry name" value="NADH-UBIQUINONE OXIDOREDUCTASE B22 SUBUNIT"/>
    <property type="match status" value="1"/>
</dbReference>
<protein>
    <recommendedName>
        <fullName evidence="5">NADH dehydrogenase [ubiquinone] 1 beta subcomplex subunit 9</fullName>
    </recommendedName>
    <alternativeName>
        <fullName evidence="14">Complex I-B22</fullName>
    </alternativeName>
    <alternativeName>
        <fullName evidence="15">NADH-ubiquinone oxidoreductase B22 subunit</fullName>
    </alternativeName>
</protein>
<evidence type="ECO:0000256" key="7">
    <source>
        <dbReference type="ARBA" id="ARBA00022553"/>
    </source>
</evidence>
<dbReference type="GO" id="GO:0006120">
    <property type="term" value="P:mitochondrial electron transport, NADH to ubiquinone"/>
    <property type="evidence" value="ECO:0007669"/>
    <property type="project" value="InterPro"/>
</dbReference>
<dbReference type="EMBL" id="KV454013">
    <property type="protein sequence ID" value="ODV96432.1"/>
    <property type="molecule type" value="Genomic_DNA"/>
</dbReference>
<keyword evidence="8" id="KW-0679">Respiratory chain</keyword>
<organism evidence="18 19">
    <name type="scientific">Pachysolen tannophilus NRRL Y-2460</name>
    <dbReference type="NCBI Taxonomy" id="669874"/>
    <lineage>
        <taxon>Eukaryota</taxon>
        <taxon>Fungi</taxon>
        <taxon>Dikarya</taxon>
        <taxon>Ascomycota</taxon>
        <taxon>Saccharomycotina</taxon>
        <taxon>Pichiomycetes</taxon>
        <taxon>Pachysolenaceae</taxon>
        <taxon>Pachysolen</taxon>
    </lineage>
</organism>
<evidence type="ECO:0000256" key="6">
    <source>
        <dbReference type="ARBA" id="ARBA00022448"/>
    </source>
</evidence>
<keyword evidence="6" id="KW-0813">Transport</keyword>
<dbReference type="PANTHER" id="PTHR12868:SF0">
    <property type="entry name" value="NADH DEHYDROGENASE [UBIQUINONE] 1 BETA SUBCOMPLEX SUBUNIT 9"/>
    <property type="match status" value="1"/>
</dbReference>
<feature type="domain" description="Complex 1 LYR protein" evidence="17">
    <location>
        <begin position="16"/>
        <end position="71"/>
    </location>
</feature>
<comment type="similarity">
    <text evidence="3">Belongs to the complex I LYR family.</text>
</comment>
<evidence type="ECO:0000256" key="10">
    <source>
        <dbReference type="ARBA" id="ARBA00022982"/>
    </source>
</evidence>
<accession>A0A1E4TXE5</accession>
<dbReference type="InterPro" id="IPR045292">
    <property type="entry name" value="Complex1_LYR_NDUFB9_LYRM3"/>
</dbReference>
<dbReference type="Pfam" id="PF05347">
    <property type="entry name" value="Complex1_LYR"/>
    <property type="match status" value="1"/>
</dbReference>
<comment type="function">
    <text evidence="1">Accessory subunit of the mitochondrial membrane respiratory chain NADH dehydrogenase (Complex I), that is believed to be not involved in catalysis. Complex I functions in the transfer of electrons from NADH to the respiratory chain. The immediate electron acceptor for the enzyme is believed to be ubiquinone.</text>
</comment>
<evidence type="ECO:0000313" key="18">
    <source>
        <dbReference type="EMBL" id="ODV96432.1"/>
    </source>
</evidence>
<keyword evidence="9" id="KW-0999">Mitochondrion inner membrane</keyword>
<name>A0A1E4TXE5_PACTA</name>
<dbReference type="OrthoDB" id="13598at2759"/>
<dbReference type="InterPro" id="IPR008011">
    <property type="entry name" value="Complex1_LYR_dom"/>
</dbReference>
<evidence type="ECO:0000256" key="12">
    <source>
        <dbReference type="ARBA" id="ARBA00023128"/>
    </source>
</evidence>
<evidence type="ECO:0000256" key="13">
    <source>
        <dbReference type="ARBA" id="ARBA00023136"/>
    </source>
</evidence>
<dbReference type="GO" id="GO:0005743">
    <property type="term" value="C:mitochondrial inner membrane"/>
    <property type="evidence" value="ECO:0007669"/>
    <property type="project" value="UniProtKB-SubCell"/>
</dbReference>
<feature type="region of interest" description="Disordered" evidence="16">
    <location>
        <begin position="78"/>
        <end position="107"/>
    </location>
</feature>
<evidence type="ECO:0000256" key="9">
    <source>
        <dbReference type="ARBA" id="ARBA00022792"/>
    </source>
</evidence>
<keyword evidence="13" id="KW-0472">Membrane</keyword>
<proteinExistence type="inferred from homology"/>
<evidence type="ECO:0000256" key="3">
    <source>
        <dbReference type="ARBA" id="ARBA00009508"/>
    </source>
</evidence>
<gene>
    <name evidence="18" type="ORF">PACTADRAFT_49782</name>
</gene>
<evidence type="ECO:0000256" key="16">
    <source>
        <dbReference type="SAM" id="MobiDB-lite"/>
    </source>
</evidence>
<evidence type="ECO:0000313" key="19">
    <source>
        <dbReference type="Proteomes" id="UP000094236"/>
    </source>
</evidence>
<dbReference type="AlphaFoldDB" id="A0A1E4TXE5"/>
<comment type="subcellular location">
    <subcellularLocation>
        <location evidence="2">Mitochondrion inner membrane</location>
        <topology evidence="2">Peripheral membrane protein</topology>
        <orientation evidence="2">Matrix side</orientation>
    </subcellularLocation>
</comment>